<evidence type="ECO:0000313" key="2">
    <source>
        <dbReference type="Proteomes" id="UP001055105"/>
    </source>
</evidence>
<sequence length="133" mass="14991">MFKSKKKRAIESAIEHLSATLRHAAESLAAVADDVRVSRQEIRRDYICGGWTTPDLNRGLIISKLPEGFNAAIYTPPLNRKRTRLMRVFVRVDGDVLKACYDGVEHTITTNPLHDSITFPGYGTFLRDDQIFG</sequence>
<dbReference type="EMBL" id="BQOL01000002">
    <property type="protein sequence ID" value="GKI19924.1"/>
    <property type="molecule type" value="Genomic_DNA"/>
</dbReference>
<evidence type="ECO:0000313" key="1">
    <source>
        <dbReference type="EMBL" id="GKI19924.1"/>
    </source>
</evidence>
<organism evidence="1 2">
    <name type="scientific">Alistipes finegoldii</name>
    <dbReference type="NCBI Taxonomy" id="214856"/>
    <lineage>
        <taxon>Bacteria</taxon>
        <taxon>Pseudomonadati</taxon>
        <taxon>Bacteroidota</taxon>
        <taxon>Bacteroidia</taxon>
        <taxon>Bacteroidales</taxon>
        <taxon>Rikenellaceae</taxon>
        <taxon>Alistipes</taxon>
    </lineage>
</organism>
<name>A0AA37KS43_9BACT</name>
<comment type="caution">
    <text evidence="1">The sequence shown here is derived from an EMBL/GenBank/DDBJ whole genome shotgun (WGS) entry which is preliminary data.</text>
</comment>
<protein>
    <submittedName>
        <fullName evidence="1">Uncharacterized protein</fullName>
    </submittedName>
</protein>
<reference evidence="1" key="1">
    <citation type="submission" date="2022-01" db="EMBL/GenBank/DDBJ databases">
        <title>Novel bile acid biosynthetic pathways are enriched in the microbiome of centenarians.</title>
        <authorList>
            <person name="Sato Y."/>
            <person name="Atarashi K."/>
            <person name="Plichta R.D."/>
            <person name="Arai Y."/>
            <person name="Sasajima S."/>
            <person name="Kearney M.S."/>
            <person name="Suda W."/>
            <person name="Takeshita K."/>
            <person name="Sasaki T."/>
            <person name="Okamoto S."/>
            <person name="Skelly N.A."/>
            <person name="Okamura Y."/>
            <person name="Vlamakis H."/>
            <person name="Li Y."/>
            <person name="Tanoue T."/>
            <person name="Takei H."/>
            <person name="Nittono H."/>
            <person name="Narushima S."/>
            <person name="Irie J."/>
            <person name="Itoh H."/>
            <person name="Moriya K."/>
            <person name="Sugiura Y."/>
            <person name="Suematsu M."/>
            <person name="Moritoki N."/>
            <person name="Shibata S."/>
            <person name="Littman R.D."/>
            <person name="Fischbach A.M."/>
            <person name="Uwamino Y."/>
            <person name="Inoue T."/>
            <person name="Honda A."/>
            <person name="Hattori M."/>
            <person name="Murai T."/>
            <person name="Xavier J.R."/>
            <person name="Hirose N."/>
            <person name="Honda K."/>
        </authorList>
    </citation>
    <scope>NUCLEOTIDE SEQUENCE</scope>
    <source>
        <strain evidence="1">CE91-St16</strain>
    </source>
</reference>
<gene>
    <name evidence="1" type="ORF">CE91St16_28320</name>
</gene>
<dbReference type="RefSeq" id="WP_237959181.1">
    <property type="nucleotide sequence ID" value="NZ_AP025581.1"/>
</dbReference>
<dbReference type="AlphaFoldDB" id="A0AA37KS43"/>
<dbReference type="Proteomes" id="UP001055105">
    <property type="component" value="Unassembled WGS sequence"/>
</dbReference>
<proteinExistence type="predicted"/>
<accession>A0AA37KS43</accession>